<dbReference type="EMBL" id="JAUKTV010000016">
    <property type="protein sequence ID" value="KAK0712323.1"/>
    <property type="molecule type" value="Genomic_DNA"/>
</dbReference>
<gene>
    <name evidence="1" type="ORF">B0T21DRAFT_352559</name>
</gene>
<dbReference type="AlphaFoldDB" id="A0AA40DUI7"/>
<accession>A0AA40DUI7</accession>
<organism evidence="1 2">
    <name type="scientific">Apiosordaria backusii</name>
    <dbReference type="NCBI Taxonomy" id="314023"/>
    <lineage>
        <taxon>Eukaryota</taxon>
        <taxon>Fungi</taxon>
        <taxon>Dikarya</taxon>
        <taxon>Ascomycota</taxon>
        <taxon>Pezizomycotina</taxon>
        <taxon>Sordariomycetes</taxon>
        <taxon>Sordariomycetidae</taxon>
        <taxon>Sordariales</taxon>
        <taxon>Lasiosphaeriaceae</taxon>
        <taxon>Apiosordaria</taxon>
    </lineage>
</organism>
<dbReference type="Proteomes" id="UP001172159">
    <property type="component" value="Unassembled WGS sequence"/>
</dbReference>
<proteinExistence type="predicted"/>
<keyword evidence="2" id="KW-1185">Reference proteome</keyword>
<protein>
    <submittedName>
        <fullName evidence="1">Uncharacterized protein</fullName>
    </submittedName>
</protein>
<evidence type="ECO:0000313" key="2">
    <source>
        <dbReference type="Proteomes" id="UP001172159"/>
    </source>
</evidence>
<comment type="caution">
    <text evidence="1">The sequence shown here is derived from an EMBL/GenBank/DDBJ whole genome shotgun (WGS) entry which is preliminary data.</text>
</comment>
<sequence length="105" mass="11605">MPRLCWGWAAVRLTCPRSRASWNPGACCSLRRQLSTKSADLKLSQAYLLTQPIGEIKFERLARLVPTSLIRPSNPGVEGEGRVALRYVARLSLSAALLLVTIREA</sequence>
<name>A0AA40DUI7_9PEZI</name>
<evidence type="ECO:0000313" key="1">
    <source>
        <dbReference type="EMBL" id="KAK0712323.1"/>
    </source>
</evidence>
<reference evidence="1" key="1">
    <citation type="submission" date="2023-06" db="EMBL/GenBank/DDBJ databases">
        <title>Genome-scale phylogeny and comparative genomics of the fungal order Sordariales.</title>
        <authorList>
            <consortium name="Lawrence Berkeley National Laboratory"/>
            <person name="Hensen N."/>
            <person name="Bonometti L."/>
            <person name="Westerberg I."/>
            <person name="Brannstrom I.O."/>
            <person name="Guillou S."/>
            <person name="Cros-Aarteil S."/>
            <person name="Calhoun S."/>
            <person name="Haridas S."/>
            <person name="Kuo A."/>
            <person name="Mondo S."/>
            <person name="Pangilinan J."/>
            <person name="Riley R."/>
            <person name="Labutti K."/>
            <person name="Andreopoulos B."/>
            <person name="Lipzen A."/>
            <person name="Chen C."/>
            <person name="Yanf M."/>
            <person name="Daum C."/>
            <person name="Ng V."/>
            <person name="Clum A."/>
            <person name="Steindorff A."/>
            <person name="Ohm R."/>
            <person name="Martin F."/>
            <person name="Silar P."/>
            <person name="Natvig D."/>
            <person name="Lalanne C."/>
            <person name="Gautier V."/>
            <person name="Ament-Velasquez S.L."/>
            <person name="Kruys A."/>
            <person name="Hutchinson M.I."/>
            <person name="Powell A.J."/>
            <person name="Barry K."/>
            <person name="Miller A.N."/>
            <person name="Grigoriev I.V."/>
            <person name="Debuchy R."/>
            <person name="Gladieux P."/>
            <person name="Thoren M.H."/>
            <person name="Johannesson H."/>
        </authorList>
    </citation>
    <scope>NUCLEOTIDE SEQUENCE</scope>
    <source>
        <strain evidence="1">CBS 540.89</strain>
    </source>
</reference>